<proteinExistence type="predicted"/>
<dbReference type="RefSeq" id="WP_252855187.1">
    <property type="nucleotide sequence ID" value="NZ_JAMXLR010000089.1"/>
</dbReference>
<organism evidence="2 3">
    <name type="scientific">Aeoliella straminimaris</name>
    <dbReference type="NCBI Taxonomy" id="2954799"/>
    <lineage>
        <taxon>Bacteria</taxon>
        <taxon>Pseudomonadati</taxon>
        <taxon>Planctomycetota</taxon>
        <taxon>Planctomycetia</taxon>
        <taxon>Pirellulales</taxon>
        <taxon>Lacipirellulaceae</taxon>
        <taxon>Aeoliella</taxon>
    </lineage>
</organism>
<dbReference type="PANTHER" id="PTHR30273">
    <property type="entry name" value="PERIPLASMIC SIGNAL SENSOR AND SIGMA FACTOR ACTIVATOR FECR-RELATED"/>
    <property type="match status" value="1"/>
</dbReference>
<reference evidence="2" key="1">
    <citation type="submission" date="2022-06" db="EMBL/GenBank/DDBJ databases">
        <title>Aeoliella straminimaris, a novel planctomycete from sediments.</title>
        <authorList>
            <person name="Vitorino I.R."/>
            <person name="Lage O.M."/>
        </authorList>
    </citation>
    <scope>NUCLEOTIDE SEQUENCE</scope>
    <source>
        <strain evidence="2">ICT_H6.2</strain>
    </source>
</reference>
<dbReference type="InterPro" id="IPR012373">
    <property type="entry name" value="Ferrdict_sens_TM"/>
</dbReference>
<dbReference type="GO" id="GO:0016989">
    <property type="term" value="F:sigma factor antagonist activity"/>
    <property type="evidence" value="ECO:0007669"/>
    <property type="project" value="TreeGrafter"/>
</dbReference>
<keyword evidence="1" id="KW-0472">Membrane</keyword>
<protein>
    <submittedName>
        <fullName evidence="2">FecR family protein</fullName>
    </submittedName>
</protein>
<keyword evidence="1" id="KW-1133">Transmembrane helix</keyword>
<dbReference type="AlphaFoldDB" id="A0A9X2FHP1"/>
<keyword evidence="3" id="KW-1185">Reference proteome</keyword>
<sequence>MSPDEIQCEFPTLPRLVAAWQAGDLSLQDQGFAELNTLLRSDRSARSYFLEAMQIDAELRWRMASTHEVDCALASDAEGTPRPIASILLSELSFRNDEAFADVYQCVGQSEEHAQLWLRLYPAIRACVLLCHPSLCSADAEANAICSSLVHQRLASMSLDEFRRLVGKTTVAQVSQSLRHLGNKQAKSYCSIVELCLETAVELDTSEIYESVEAIVPHQLPTDSLRLLCMRYLIEQTPAQMASRLAVSSQRAVSLLAEARNLVWRACTGASSQPVVSPHDKTLTSLNCFFDGGPAQAALSQEATPGVFGSKSLDSLLTWLTSGTQNCRCLLTFALIHEALYRQLSLPQLLNESQTRKDEEFHAVVTDMVSQLEDVPATSPPKLATRSKPVTSRAAVGWLAAIAAALLVAATSALWLLPKSKQGGVNHTTVTEETPIHVETPKPAAEPIAPPQPVVVGTVMTALNLPDGHPLNGIGGLVFAGQTVELTEGIVQISTVSGSQWVLEGPISVTLSEDSSVTLQHGRLVGLNSGQQIPLVVHTPNAKVVDVGTEFGVGVDEDLTTFVAVYQGEVQLAPTSAGNEQVAAEVVAVEANTQVVLPSNPRQAITPQSLVHDRGFIRPDEVQLRVEQEQGSLLAAEKVAFYEMLRTQGLLAYQSFHGDSQGKEFTFGFAEPYIRPSGIGKFGTDLAVGSTAFASSQSLVLANKDSVFLDLDVSDRSPLARSELVDDTGQLGNKPGEIWLFWRSQSTLQANQRFQWVGLSMMRGDERGVDEPLFIGQPSGLSTFGIQSYGGDEVQHELDIAPQIPGVQPLNSDSRPHHWVTRIDCKGEGHVTVSVWCDVDPSRVESVAPQTEQAYENFSFDRLRLEVSQAGDRGQCAFDQVVLGTSADAINSVLSLAAKHPQGSVHEVD</sequence>
<evidence type="ECO:0000256" key="1">
    <source>
        <dbReference type="SAM" id="Phobius"/>
    </source>
</evidence>
<dbReference type="Proteomes" id="UP001155241">
    <property type="component" value="Unassembled WGS sequence"/>
</dbReference>
<keyword evidence="1" id="KW-0812">Transmembrane</keyword>
<accession>A0A9X2FHP1</accession>
<feature type="transmembrane region" description="Helical" evidence="1">
    <location>
        <begin position="395"/>
        <end position="417"/>
    </location>
</feature>
<evidence type="ECO:0000313" key="2">
    <source>
        <dbReference type="EMBL" id="MCO6047074.1"/>
    </source>
</evidence>
<comment type="caution">
    <text evidence="2">The sequence shown here is derived from an EMBL/GenBank/DDBJ whole genome shotgun (WGS) entry which is preliminary data.</text>
</comment>
<dbReference type="EMBL" id="JAMXLR010000089">
    <property type="protein sequence ID" value="MCO6047074.1"/>
    <property type="molecule type" value="Genomic_DNA"/>
</dbReference>
<evidence type="ECO:0000313" key="3">
    <source>
        <dbReference type="Proteomes" id="UP001155241"/>
    </source>
</evidence>
<dbReference type="PANTHER" id="PTHR30273:SF2">
    <property type="entry name" value="PROTEIN FECR"/>
    <property type="match status" value="1"/>
</dbReference>
<gene>
    <name evidence="2" type="ORF">NG895_24520</name>
</gene>
<name>A0A9X2FHP1_9BACT</name>
<dbReference type="Gene3D" id="2.60.120.1440">
    <property type="match status" value="1"/>
</dbReference>